<dbReference type="PANTHER" id="PTHR30036:SF7">
    <property type="entry name" value="ABC TRANSPORTER PERIPLASMIC-BINDING PROTEIN YPHF"/>
    <property type="match status" value="1"/>
</dbReference>
<dbReference type="InterPro" id="IPR050555">
    <property type="entry name" value="Bact_Solute-Bind_Prot2"/>
</dbReference>
<feature type="domain" description="Periplasmic binding protein" evidence="4">
    <location>
        <begin position="160"/>
        <end position="406"/>
    </location>
</feature>
<name>A0AAU8DTI5_9ACTN</name>
<dbReference type="SUPFAM" id="SSF53822">
    <property type="entry name" value="Periplasmic binding protein-like I"/>
    <property type="match status" value="1"/>
</dbReference>
<dbReference type="GO" id="GO:0030246">
    <property type="term" value="F:carbohydrate binding"/>
    <property type="evidence" value="ECO:0007669"/>
    <property type="project" value="TreeGrafter"/>
</dbReference>
<comment type="similarity">
    <text evidence="2">Belongs to the bacterial solute-binding protein 2 family.</text>
</comment>
<accession>A0AAU8DTI5</accession>
<comment type="subcellular location">
    <subcellularLocation>
        <location evidence="1">Cell envelope</location>
    </subcellularLocation>
</comment>
<evidence type="ECO:0000259" key="4">
    <source>
        <dbReference type="Pfam" id="PF13407"/>
    </source>
</evidence>
<feature type="compositionally biased region" description="Low complexity" evidence="3">
    <location>
        <begin position="52"/>
        <end position="137"/>
    </location>
</feature>
<evidence type="ECO:0000256" key="3">
    <source>
        <dbReference type="SAM" id="MobiDB-lite"/>
    </source>
</evidence>
<evidence type="ECO:0000256" key="1">
    <source>
        <dbReference type="ARBA" id="ARBA00004196"/>
    </source>
</evidence>
<protein>
    <submittedName>
        <fullName evidence="5">Substrate-binding domain-containing protein</fullName>
    </submittedName>
</protein>
<evidence type="ECO:0000313" key="5">
    <source>
        <dbReference type="EMBL" id="XCG64514.1"/>
    </source>
</evidence>
<evidence type="ECO:0000256" key="2">
    <source>
        <dbReference type="ARBA" id="ARBA00007639"/>
    </source>
</evidence>
<sequence>MIRTNARTPIPQSFKEERTMRMSFRRTRTTAFVAIAAATALLTAACSQDSGTGASTPATTAPVTSQASSPATSSDAMSTDSSSTDSSSSETPSDTSSTESAPSSSGSSSSGSSSSGSSSSGSSSAPSSSSGSTGDASFTLPAEKPAGAKDKLKVALVRQSGIGDYFEQWGSGAQAQLKAAGATVDVYDARNDNAKQATDFDSAIASKPDVIIVDHGLKDTIDPKVDAAITAGIPVVVYDVAISNEKALYLSQDDASIASKILGYLKEQNPDGGKIAYVNVSGIAPLDSRDAVYKQFLKDNPTFTQSTFFGKYSESVASDTASEGVAALQSAPDTTIAFAAYDELAKGTLIALRQVGMTKVSVYGVDISTADIGLMTEAGSLWKATAATDPANVGAIVARAAVAAGDGVDLPSKMVIPAALITQDLLKEKNVTDMAGLRKALPDLNTPEYLGASWIPEITPGQ</sequence>
<dbReference type="RefSeq" id="WP_353650127.1">
    <property type="nucleotide sequence ID" value="NZ_CP159218.1"/>
</dbReference>
<dbReference type="InterPro" id="IPR028082">
    <property type="entry name" value="Peripla_BP_I"/>
</dbReference>
<dbReference type="EMBL" id="CP159218">
    <property type="protein sequence ID" value="XCG64514.1"/>
    <property type="molecule type" value="Genomic_DNA"/>
</dbReference>
<dbReference type="Gene3D" id="3.40.50.2300">
    <property type="match status" value="2"/>
</dbReference>
<proteinExistence type="inferred from homology"/>
<dbReference type="PANTHER" id="PTHR30036">
    <property type="entry name" value="D-XYLOSE-BINDING PERIPLASMIC PROTEIN"/>
    <property type="match status" value="1"/>
</dbReference>
<dbReference type="GO" id="GO:0030288">
    <property type="term" value="C:outer membrane-bounded periplasmic space"/>
    <property type="evidence" value="ECO:0007669"/>
    <property type="project" value="TreeGrafter"/>
</dbReference>
<dbReference type="AlphaFoldDB" id="A0AAU8DTI5"/>
<reference evidence="5" key="1">
    <citation type="submission" date="2024-05" db="EMBL/GenBank/DDBJ databases">
        <authorList>
            <person name="Cai S.Y."/>
            <person name="Jin L.M."/>
            <person name="Li H.R."/>
        </authorList>
    </citation>
    <scope>NUCLEOTIDE SEQUENCE</scope>
    <source>
        <strain evidence="5">A5-74</strain>
    </source>
</reference>
<organism evidence="5">
    <name type="scientific">Nakamurella sp. A5-74</name>
    <dbReference type="NCBI Taxonomy" id="3158264"/>
    <lineage>
        <taxon>Bacteria</taxon>
        <taxon>Bacillati</taxon>
        <taxon>Actinomycetota</taxon>
        <taxon>Actinomycetes</taxon>
        <taxon>Nakamurellales</taxon>
        <taxon>Nakamurellaceae</taxon>
        <taxon>Nakamurella</taxon>
    </lineage>
</organism>
<gene>
    <name evidence="5" type="ORF">ABLG96_04005</name>
</gene>
<dbReference type="InterPro" id="IPR025997">
    <property type="entry name" value="SBP_2_dom"/>
</dbReference>
<feature type="region of interest" description="Disordered" evidence="3">
    <location>
        <begin position="48"/>
        <end position="144"/>
    </location>
</feature>
<dbReference type="Pfam" id="PF13407">
    <property type="entry name" value="Peripla_BP_4"/>
    <property type="match status" value="1"/>
</dbReference>